<gene>
    <name evidence="1" type="ORF">RM812_30100</name>
</gene>
<evidence type="ECO:0000313" key="1">
    <source>
        <dbReference type="EMBL" id="MDT0614429.1"/>
    </source>
</evidence>
<name>A0ABU3AWN3_9ACTN</name>
<sequence>MPNQQAHRGRSAQPDRTDWQLAQEYLHRARYADSARLAELFTDEEATRATAYLAAQLPDADRLTAIEARLKAVPGGWRQRGGDTGVIEDGDGRPVAVLGTSGAEHLPLGEFVAAAPADTEWLTQQLRRAWAQLNRLRDRIDDAGSLMHIHHVATAIDYVPGSRETE</sequence>
<comment type="caution">
    <text evidence="1">The sequence shown here is derived from an EMBL/GenBank/DDBJ whole genome shotgun (WGS) entry which is preliminary data.</text>
</comment>
<accession>A0ABU3AWN3</accession>
<keyword evidence="2" id="KW-1185">Reference proteome</keyword>
<dbReference type="Proteomes" id="UP001180724">
    <property type="component" value="Unassembled WGS sequence"/>
</dbReference>
<dbReference type="EMBL" id="JAVRFH010000040">
    <property type="protein sequence ID" value="MDT0614429.1"/>
    <property type="molecule type" value="Genomic_DNA"/>
</dbReference>
<evidence type="ECO:0000313" key="2">
    <source>
        <dbReference type="Proteomes" id="UP001180724"/>
    </source>
</evidence>
<proteinExistence type="predicted"/>
<protein>
    <submittedName>
        <fullName evidence="1">Uncharacterized protein</fullName>
    </submittedName>
</protein>
<reference evidence="1" key="1">
    <citation type="submission" date="2024-05" db="EMBL/GenBank/DDBJ databases">
        <title>30 novel species of actinomycetes from the DSMZ collection.</title>
        <authorList>
            <person name="Nouioui I."/>
        </authorList>
    </citation>
    <scope>NUCLEOTIDE SEQUENCE</scope>
    <source>
        <strain evidence="1">DSM 40712</strain>
    </source>
</reference>
<dbReference type="RefSeq" id="WP_311579278.1">
    <property type="nucleotide sequence ID" value="NZ_JAVRFH010000040.1"/>
</dbReference>
<organism evidence="1 2">
    <name type="scientific">Streptomyces lancefieldiae</name>
    <dbReference type="NCBI Taxonomy" id="3075520"/>
    <lineage>
        <taxon>Bacteria</taxon>
        <taxon>Bacillati</taxon>
        <taxon>Actinomycetota</taxon>
        <taxon>Actinomycetes</taxon>
        <taxon>Kitasatosporales</taxon>
        <taxon>Streptomycetaceae</taxon>
        <taxon>Streptomyces</taxon>
    </lineage>
</organism>